<dbReference type="InterPro" id="IPR021765">
    <property type="entry name" value="UstYa-like"/>
</dbReference>
<comment type="caution">
    <text evidence="5">The sequence shown here is derived from an EMBL/GenBank/DDBJ whole genome shotgun (WGS) entry which is preliminary data.</text>
</comment>
<keyword evidence="6" id="KW-1185">Reference proteome</keyword>
<keyword evidence="2" id="KW-0560">Oxidoreductase</keyword>
<gene>
    <name evidence="5" type="ORF">PG994_003556</name>
</gene>
<comment type="pathway">
    <text evidence="1">Mycotoxin biosynthesis.</text>
</comment>
<evidence type="ECO:0000256" key="3">
    <source>
        <dbReference type="ARBA" id="ARBA00035112"/>
    </source>
</evidence>
<evidence type="ECO:0000256" key="1">
    <source>
        <dbReference type="ARBA" id="ARBA00004685"/>
    </source>
</evidence>
<evidence type="ECO:0000256" key="4">
    <source>
        <dbReference type="SAM" id="MobiDB-lite"/>
    </source>
</evidence>
<sequence length="234" mass="27112">MPSKQQRYNDVSADDRSSTEVESLMEVEKPWQTAERPTRTQRTCAVFNQWRWLIDTTLLVAILVFVIRLQSPAAVQEEYQLNGDMTGVGPKFTQRVVKWEPDEEYAPYNISEFFKPEVLDKWNKLMPLDEGKTVFTTSWTHQLHCLWAVVQTYAGLKSNTTLPEDHHWHMIHCFSYMRQAILCSADTAIEGHETTFPDDNGGSDGWDAHHVCKDMGEVRSYLESVRAYSDQEIF</sequence>
<evidence type="ECO:0000313" key="5">
    <source>
        <dbReference type="EMBL" id="KAK8076284.1"/>
    </source>
</evidence>
<comment type="similarity">
    <text evidence="3">Belongs to the ustYa family.</text>
</comment>
<dbReference type="RefSeq" id="XP_066719243.1">
    <property type="nucleotide sequence ID" value="XM_066854965.1"/>
</dbReference>
<dbReference type="PANTHER" id="PTHR33365:SF11">
    <property type="entry name" value="TAT PATHWAY SIGNAL SEQUENCE"/>
    <property type="match status" value="1"/>
</dbReference>
<dbReference type="Pfam" id="PF11807">
    <property type="entry name" value="UstYa"/>
    <property type="match status" value="1"/>
</dbReference>
<dbReference type="EMBL" id="JAQQWL010000004">
    <property type="protein sequence ID" value="KAK8076284.1"/>
    <property type="molecule type" value="Genomic_DNA"/>
</dbReference>
<accession>A0ABR1VYI9</accession>
<protein>
    <recommendedName>
        <fullName evidence="7">Oxidase ustYa</fullName>
    </recommendedName>
</protein>
<reference evidence="5 6" key="1">
    <citation type="submission" date="2023-01" db="EMBL/GenBank/DDBJ databases">
        <title>Analysis of 21 Apiospora genomes using comparative genomics revels a genus with tremendous synthesis potential of carbohydrate active enzymes and secondary metabolites.</title>
        <authorList>
            <person name="Sorensen T."/>
        </authorList>
    </citation>
    <scope>NUCLEOTIDE SEQUENCE [LARGE SCALE GENOMIC DNA]</scope>
    <source>
        <strain evidence="5 6">CBS 135458</strain>
    </source>
</reference>
<evidence type="ECO:0000313" key="6">
    <source>
        <dbReference type="Proteomes" id="UP001480595"/>
    </source>
</evidence>
<name>A0ABR1VYI9_9PEZI</name>
<feature type="region of interest" description="Disordered" evidence="4">
    <location>
        <begin position="1"/>
        <end position="23"/>
    </location>
</feature>
<dbReference type="PANTHER" id="PTHR33365">
    <property type="entry name" value="YALI0B05434P"/>
    <property type="match status" value="1"/>
</dbReference>
<evidence type="ECO:0000256" key="2">
    <source>
        <dbReference type="ARBA" id="ARBA00023002"/>
    </source>
</evidence>
<proteinExistence type="inferred from homology"/>
<dbReference type="GeneID" id="92088028"/>
<organism evidence="5 6">
    <name type="scientific">Apiospora phragmitis</name>
    <dbReference type="NCBI Taxonomy" id="2905665"/>
    <lineage>
        <taxon>Eukaryota</taxon>
        <taxon>Fungi</taxon>
        <taxon>Dikarya</taxon>
        <taxon>Ascomycota</taxon>
        <taxon>Pezizomycotina</taxon>
        <taxon>Sordariomycetes</taxon>
        <taxon>Xylariomycetidae</taxon>
        <taxon>Amphisphaeriales</taxon>
        <taxon>Apiosporaceae</taxon>
        <taxon>Apiospora</taxon>
    </lineage>
</organism>
<evidence type="ECO:0008006" key="7">
    <source>
        <dbReference type="Google" id="ProtNLM"/>
    </source>
</evidence>
<dbReference type="Proteomes" id="UP001480595">
    <property type="component" value="Unassembled WGS sequence"/>
</dbReference>